<dbReference type="CDD" id="cd17351">
    <property type="entry name" value="MFS_NPF"/>
    <property type="match status" value="1"/>
</dbReference>
<feature type="transmembrane region" description="Helical" evidence="7">
    <location>
        <begin position="207"/>
        <end position="227"/>
    </location>
</feature>
<dbReference type="GO" id="GO:0016020">
    <property type="term" value="C:membrane"/>
    <property type="evidence" value="ECO:0007669"/>
    <property type="project" value="UniProtKB-SubCell"/>
</dbReference>
<dbReference type="PANTHER" id="PTHR11654">
    <property type="entry name" value="OLIGOPEPTIDE TRANSPORTER-RELATED"/>
    <property type="match status" value="1"/>
</dbReference>
<keyword evidence="6" id="KW-0813">Transport</keyword>
<protein>
    <recommendedName>
        <fullName evidence="8">SET domain-containing protein</fullName>
    </recommendedName>
</protein>
<dbReference type="Pfam" id="PF00854">
    <property type="entry name" value="PTR2"/>
    <property type="match status" value="1"/>
</dbReference>
<evidence type="ECO:0000313" key="9">
    <source>
        <dbReference type="EMBL" id="KAK2077270.1"/>
    </source>
</evidence>
<evidence type="ECO:0000256" key="4">
    <source>
        <dbReference type="ARBA" id="ARBA00022989"/>
    </source>
</evidence>
<name>A0AAD9IIK2_PROWI</name>
<reference evidence="9" key="1">
    <citation type="submission" date="2021-01" db="EMBL/GenBank/DDBJ databases">
        <authorList>
            <person name="Eckstrom K.M.E."/>
        </authorList>
    </citation>
    <scope>NUCLEOTIDE SEQUENCE</scope>
    <source>
        <strain evidence="9">UVCC 0001</strain>
    </source>
</reference>
<comment type="similarity">
    <text evidence="2 6">Belongs to the major facilitator superfamily. Proton-dependent oligopeptide transporter (POT/PTR) (TC 2.A.17) family.</text>
</comment>
<dbReference type="GO" id="GO:0006857">
    <property type="term" value="P:oligopeptide transport"/>
    <property type="evidence" value="ECO:0007669"/>
    <property type="project" value="InterPro"/>
</dbReference>
<evidence type="ECO:0000313" key="10">
    <source>
        <dbReference type="Proteomes" id="UP001255856"/>
    </source>
</evidence>
<feature type="transmembrane region" description="Helical" evidence="7">
    <location>
        <begin position="398"/>
        <end position="416"/>
    </location>
</feature>
<evidence type="ECO:0000256" key="1">
    <source>
        <dbReference type="ARBA" id="ARBA00004141"/>
    </source>
</evidence>
<dbReference type="InterPro" id="IPR000109">
    <property type="entry name" value="POT_fam"/>
</dbReference>
<evidence type="ECO:0000256" key="2">
    <source>
        <dbReference type="ARBA" id="ARBA00005982"/>
    </source>
</evidence>
<dbReference type="AlphaFoldDB" id="A0AAD9IIK2"/>
<dbReference type="SUPFAM" id="SSF103473">
    <property type="entry name" value="MFS general substrate transporter"/>
    <property type="match status" value="1"/>
</dbReference>
<evidence type="ECO:0000256" key="6">
    <source>
        <dbReference type="RuleBase" id="RU003755"/>
    </source>
</evidence>
<dbReference type="InterPro" id="IPR046341">
    <property type="entry name" value="SET_dom_sf"/>
</dbReference>
<dbReference type="PROSITE" id="PS50280">
    <property type="entry name" value="SET"/>
    <property type="match status" value="1"/>
</dbReference>
<keyword evidence="5 7" id="KW-0472">Membrane</keyword>
<dbReference type="InterPro" id="IPR018456">
    <property type="entry name" value="PTR2_symporter_CS"/>
</dbReference>
<proteinExistence type="inferred from homology"/>
<evidence type="ECO:0000259" key="8">
    <source>
        <dbReference type="PROSITE" id="PS50280"/>
    </source>
</evidence>
<dbReference type="SUPFAM" id="SSF82199">
    <property type="entry name" value="SET domain"/>
    <property type="match status" value="1"/>
</dbReference>
<feature type="transmembrane region" description="Helical" evidence="7">
    <location>
        <begin position="481"/>
        <end position="502"/>
    </location>
</feature>
<accession>A0AAD9IIK2</accession>
<evidence type="ECO:0000256" key="7">
    <source>
        <dbReference type="SAM" id="Phobius"/>
    </source>
</evidence>
<sequence length="673" mass="74464">MHGWGLFALEDIDAREKEYEKDGTGTMYLFRLDATSVVIVDASGSGHIGIFAKRRIQPGEELCYDYLVRCDGVSCLPRAGPLTPLCLTSESIVRTVCPFILGNEFCERLAFYGLSTNLILYLTRVMGQESGHAALQVSLFEGTCYLTPLLGAWLADSRWGRYKTIMVFSIIYFLGMVLLAVTALVPALTPPPDLYPTPLQNAALYTALYIVALGTGGIKPNVSAFGADQFDMADPQDRREKTSFFNWFYFFVNIGSLIAVTIIVWVQENVNWGVGFAIPAACMGFAVLVFIAGSPLYTHVAPTESPITRVWNVTISAWREKRKGARVEDEDGALLEGGADGARYPLLGAANGTAALHEHASPMSASRSFAWLDLAARTRTSPGGVARFSQRQVEEVKLVLRMLPIFFTTILYWTIYMQMGSFFVVQGSYMNRTTPLPWGGTFTIPAASLAMVNTLGVVLLIPVYDRLLIPLMRRLGRPITLLGRIGWGLVICSAAMFAAAALERQRLQMYHDKELTGAHVGKWGRIVDLSVWWQAPQYLLVGLSEVFTSIGQLEFFYDQAPDVMRSCSMALQLLSVCIGSYLSGGLIYVVDVATRALDPHGYGWLPKDLNKGHLDYFLWLLGALMLLNCALYALVARKYEYKAIEHRESPTPALYGRSVTFMPPSPVMPAVRR</sequence>
<dbReference type="Gene3D" id="1.20.1250.20">
    <property type="entry name" value="MFS general substrate transporter like domains"/>
    <property type="match status" value="1"/>
</dbReference>
<keyword evidence="10" id="KW-1185">Reference proteome</keyword>
<comment type="subcellular location">
    <subcellularLocation>
        <location evidence="1 6">Membrane</location>
        <topology evidence="1 6">Multi-pass membrane protein</topology>
    </subcellularLocation>
</comment>
<organism evidence="9 10">
    <name type="scientific">Prototheca wickerhamii</name>
    <dbReference type="NCBI Taxonomy" id="3111"/>
    <lineage>
        <taxon>Eukaryota</taxon>
        <taxon>Viridiplantae</taxon>
        <taxon>Chlorophyta</taxon>
        <taxon>core chlorophytes</taxon>
        <taxon>Trebouxiophyceae</taxon>
        <taxon>Chlorellales</taxon>
        <taxon>Chlorellaceae</taxon>
        <taxon>Prototheca</taxon>
    </lineage>
</organism>
<comment type="caution">
    <text evidence="9">The sequence shown here is derived from an EMBL/GenBank/DDBJ whole genome shotgun (WGS) entry which is preliminary data.</text>
</comment>
<dbReference type="InterPro" id="IPR036259">
    <property type="entry name" value="MFS_trans_sf"/>
</dbReference>
<dbReference type="Pfam" id="PF00856">
    <property type="entry name" value="SET"/>
    <property type="match status" value="1"/>
</dbReference>
<feature type="transmembrane region" description="Helical" evidence="7">
    <location>
        <begin position="272"/>
        <end position="292"/>
    </location>
</feature>
<dbReference type="Gene3D" id="2.170.270.10">
    <property type="entry name" value="SET domain"/>
    <property type="match status" value="1"/>
</dbReference>
<gene>
    <name evidence="9" type="ORF">QBZ16_004904</name>
</gene>
<keyword evidence="4 7" id="KW-1133">Transmembrane helix</keyword>
<feature type="transmembrane region" description="Helical" evidence="7">
    <location>
        <begin position="569"/>
        <end position="590"/>
    </location>
</feature>
<feature type="domain" description="SET" evidence="8">
    <location>
        <begin position="1"/>
        <end position="67"/>
    </location>
</feature>
<dbReference type="PROSITE" id="PS01023">
    <property type="entry name" value="PTR2_2"/>
    <property type="match status" value="1"/>
</dbReference>
<feature type="transmembrane region" description="Helical" evidence="7">
    <location>
        <begin position="616"/>
        <end position="635"/>
    </location>
</feature>
<feature type="transmembrane region" description="Helical" evidence="7">
    <location>
        <begin position="247"/>
        <end position="266"/>
    </location>
</feature>
<dbReference type="Proteomes" id="UP001255856">
    <property type="component" value="Unassembled WGS sequence"/>
</dbReference>
<feature type="transmembrane region" description="Helical" evidence="7">
    <location>
        <begin position="538"/>
        <end position="557"/>
    </location>
</feature>
<feature type="transmembrane region" description="Helical" evidence="7">
    <location>
        <begin position="133"/>
        <end position="155"/>
    </location>
</feature>
<evidence type="ECO:0000256" key="5">
    <source>
        <dbReference type="ARBA" id="ARBA00023136"/>
    </source>
</evidence>
<keyword evidence="3 6" id="KW-0812">Transmembrane</keyword>
<feature type="transmembrane region" description="Helical" evidence="7">
    <location>
        <begin position="167"/>
        <end position="187"/>
    </location>
</feature>
<evidence type="ECO:0000256" key="3">
    <source>
        <dbReference type="ARBA" id="ARBA00022692"/>
    </source>
</evidence>
<feature type="transmembrane region" description="Helical" evidence="7">
    <location>
        <begin position="436"/>
        <end position="461"/>
    </location>
</feature>
<dbReference type="InterPro" id="IPR001214">
    <property type="entry name" value="SET_dom"/>
</dbReference>
<dbReference type="GO" id="GO:0022857">
    <property type="term" value="F:transmembrane transporter activity"/>
    <property type="evidence" value="ECO:0007669"/>
    <property type="project" value="InterPro"/>
</dbReference>
<dbReference type="EMBL" id="JASFZW010000007">
    <property type="protein sequence ID" value="KAK2077270.1"/>
    <property type="molecule type" value="Genomic_DNA"/>
</dbReference>